<organism evidence="2 3">
    <name type="scientific">Platysternon megacephalum</name>
    <name type="common">big-headed turtle</name>
    <dbReference type="NCBI Taxonomy" id="55544"/>
    <lineage>
        <taxon>Eukaryota</taxon>
        <taxon>Metazoa</taxon>
        <taxon>Chordata</taxon>
        <taxon>Craniata</taxon>
        <taxon>Vertebrata</taxon>
        <taxon>Euteleostomi</taxon>
        <taxon>Archelosauria</taxon>
        <taxon>Testudinata</taxon>
        <taxon>Testudines</taxon>
        <taxon>Cryptodira</taxon>
        <taxon>Durocryptodira</taxon>
        <taxon>Testudinoidea</taxon>
        <taxon>Platysternidae</taxon>
        <taxon>Platysternon</taxon>
    </lineage>
</organism>
<accession>A0A4D9EAU0</accession>
<reference evidence="2 3" key="1">
    <citation type="submission" date="2019-04" db="EMBL/GenBank/DDBJ databases">
        <title>Draft genome of the big-headed turtle Platysternon megacephalum.</title>
        <authorList>
            <person name="Gong S."/>
        </authorList>
    </citation>
    <scope>NUCLEOTIDE SEQUENCE [LARGE SCALE GENOMIC DNA]</scope>
    <source>
        <strain evidence="2">DO16091913</strain>
        <tissue evidence="2">Muscle</tissue>
    </source>
</reference>
<evidence type="ECO:0000313" key="2">
    <source>
        <dbReference type="EMBL" id="TFK03824.1"/>
    </source>
</evidence>
<dbReference type="EMBL" id="QXTE01000151">
    <property type="protein sequence ID" value="TFK03824.1"/>
    <property type="molecule type" value="Genomic_DNA"/>
</dbReference>
<dbReference type="Proteomes" id="UP000297703">
    <property type="component" value="Unassembled WGS sequence"/>
</dbReference>
<dbReference type="AlphaFoldDB" id="A0A4D9EAU0"/>
<keyword evidence="3" id="KW-1185">Reference proteome</keyword>
<feature type="region of interest" description="Disordered" evidence="1">
    <location>
        <begin position="23"/>
        <end position="60"/>
    </location>
</feature>
<feature type="region of interest" description="Disordered" evidence="1">
    <location>
        <begin position="101"/>
        <end position="127"/>
    </location>
</feature>
<evidence type="ECO:0000313" key="3">
    <source>
        <dbReference type="Proteomes" id="UP000297703"/>
    </source>
</evidence>
<gene>
    <name evidence="2" type="ORF">DR999_PMT13646</name>
</gene>
<protein>
    <submittedName>
        <fullName evidence="2">PR domain zinc finger protein 12</fullName>
    </submittedName>
</protein>
<comment type="caution">
    <text evidence="2">The sequence shown here is derived from an EMBL/GenBank/DDBJ whole genome shotgun (WGS) entry which is preliminary data.</text>
</comment>
<sequence length="127" mass="14098">MQRRVRVVVRGGGFTCTLSWRPRDAESKHSVEMSPQRPTRQLLKPTERSSREAQLGFEPPQGRQAKRLLLLLEARLRGTSAIAAALPAWARGLHWCRCSEGRGEGKPPWEARPQSGWVGPPLGQGPA</sequence>
<name>A0A4D9EAU0_9SAUR</name>
<proteinExistence type="predicted"/>
<evidence type="ECO:0000256" key="1">
    <source>
        <dbReference type="SAM" id="MobiDB-lite"/>
    </source>
</evidence>
<reference evidence="2 3" key="2">
    <citation type="submission" date="2019-04" db="EMBL/GenBank/DDBJ databases">
        <title>The genome sequence of big-headed turtle.</title>
        <authorList>
            <person name="Gong S."/>
        </authorList>
    </citation>
    <scope>NUCLEOTIDE SEQUENCE [LARGE SCALE GENOMIC DNA]</scope>
    <source>
        <strain evidence="2">DO16091913</strain>
        <tissue evidence="2">Muscle</tissue>
    </source>
</reference>